<comment type="caution">
    <text evidence="1">The sequence shown here is derived from an EMBL/GenBank/DDBJ whole genome shotgun (WGS) entry which is preliminary data.</text>
</comment>
<name>A0A1Y1YMF1_9PLEO</name>
<reference evidence="1 2" key="1">
    <citation type="submission" date="2016-07" db="EMBL/GenBank/DDBJ databases">
        <title>Pervasive Adenine N6-methylation of Active Genes in Fungi.</title>
        <authorList>
            <consortium name="DOE Joint Genome Institute"/>
            <person name="Mondo S.J."/>
            <person name="Dannebaum R.O."/>
            <person name="Kuo R.C."/>
            <person name="Labutti K."/>
            <person name="Haridas S."/>
            <person name="Kuo A."/>
            <person name="Salamov A."/>
            <person name="Ahrendt S.R."/>
            <person name="Lipzen A."/>
            <person name="Sullivan W."/>
            <person name="Andreopoulos W.B."/>
            <person name="Clum A."/>
            <person name="Lindquist E."/>
            <person name="Daum C."/>
            <person name="Ramamoorthy G.K."/>
            <person name="Gryganskyi A."/>
            <person name="Culley D."/>
            <person name="Magnuson J.K."/>
            <person name="James T.Y."/>
            <person name="O'Malley M.A."/>
            <person name="Stajich J.E."/>
            <person name="Spatafora J.W."/>
            <person name="Visel A."/>
            <person name="Grigoriev I.V."/>
        </authorList>
    </citation>
    <scope>NUCLEOTIDE SEQUENCE [LARGE SCALE GENOMIC DNA]</scope>
    <source>
        <strain evidence="1 2">CBS 115471</strain>
    </source>
</reference>
<dbReference type="STRING" id="1231657.A0A1Y1YMF1"/>
<sequence>MLLPETQSAVLVPTNTMAKNDAADWIGQLLVEILLDSPVRNDYEKPATVISMRAVEKYKELEINVEEGRSGAHPFRKLSEYIGKYVGFGGIFSIEIVEGEKGLEILFQARES</sequence>
<keyword evidence="2" id="KW-1185">Reference proteome</keyword>
<protein>
    <submittedName>
        <fullName evidence="1">Uncharacterized protein</fullName>
    </submittedName>
</protein>
<dbReference type="EMBL" id="MCFA01000206">
    <property type="protein sequence ID" value="ORX98936.1"/>
    <property type="molecule type" value="Genomic_DNA"/>
</dbReference>
<evidence type="ECO:0000313" key="1">
    <source>
        <dbReference type="EMBL" id="ORX98936.1"/>
    </source>
</evidence>
<dbReference type="OrthoDB" id="5946976at2759"/>
<dbReference type="AlphaFoldDB" id="A0A1Y1YMF1"/>
<dbReference type="Proteomes" id="UP000193144">
    <property type="component" value="Unassembled WGS sequence"/>
</dbReference>
<proteinExistence type="predicted"/>
<organism evidence="1 2">
    <name type="scientific">Clohesyomyces aquaticus</name>
    <dbReference type="NCBI Taxonomy" id="1231657"/>
    <lineage>
        <taxon>Eukaryota</taxon>
        <taxon>Fungi</taxon>
        <taxon>Dikarya</taxon>
        <taxon>Ascomycota</taxon>
        <taxon>Pezizomycotina</taxon>
        <taxon>Dothideomycetes</taxon>
        <taxon>Pleosporomycetidae</taxon>
        <taxon>Pleosporales</taxon>
        <taxon>Lindgomycetaceae</taxon>
        <taxon>Clohesyomyces</taxon>
    </lineage>
</organism>
<accession>A0A1Y1YMF1</accession>
<gene>
    <name evidence="1" type="ORF">BCR34DRAFT_606757</name>
</gene>
<evidence type="ECO:0000313" key="2">
    <source>
        <dbReference type="Proteomes" id="UP000193144"/>
    </source>
</evidence>